<dbReference type="Gene3D" id="2.60.40.1930">
    <property type="match status" value="1"/>
</dbReference>
<dbReference type="EMBL" id="RBWY01000001">
    <property type="protein sequence ID" value="RKS87479.1"/>
    <property type="molecule type" value="Genomic_DNA"/>
</dbReference>
<comment type="similarity">
    <text evidence="1">Belongs to the protease inhibitor I39 (alpha-2-macroglobulin) family. Bacterial alpha-2-macroglobulin subfamily.</text>
</comment>
<dbReference type="InterPro" id="IPR011625">
    <property type="entry name" value="A2M_N_BRD"/>
</dbReference>
<dbReference type="SMART" id="SM01359">
    <property type="entry name" value="A2M_N_2"/>
    <property type="match status" value="1"/>
</dbReference>
<sequence>MGFLRLLLRLPFYVLYIVWEACLYFMLFLLVLLRSILWCLSPIIGNVNWSIPKWYPKTKQTYHIVIAKLKQRSILIGSAILIAIIAYFSANYAYHWYLNRPKPIEPAAIEVNTYYANFYKPTNSHSTLDIRFNGNSRSPAPLQLMNKAISDGVTISPSIDGVWQWNSDKSIQFKPTNNWPLGTEYTVKLDANKLFAEHNLLSNDSASFSFTSQDFSYAISDEELHQDPLNANNKMAIFTVNFSHPINPNVFENKISLALYEKNKDKFIKQYRYTVTYNDKQTIAYIKSDQIDLPNQDSYLLLSIEKGVTSAVGGTPSDSLKRSSLVIPSKFNLNVDNVDLSLVEVNNQEMRQVLTIAFNYNVNATDVSKLINVWQLPINNKKAYSERYYDDLDRSYKTKILVDKADLAKATRLTLKKIDTEQNYQNQISFELKADQNSQIYLTLDQPLISDGGYYLTQQYVDVKAVPTYPAIMDFAAQGSLLSLSGDKKIPIVSRNMSKLKLEIERVIPSQLQHLVAFNENDFQWMDFGALSSDNFVEKYSVTKAIPGSGDAIKYSDIDISQYLKKDVNGDQIRGVFLVRLYGNHKQNKKESFDYFTSRFIIVTDIGIINKKSLDQSQDIFVQSIQSGEPIKDAKVSVLGVNGIEITSQQTDETGHAHFAPLSDYYQGIKPLLFVVEKGQDLSFLPISSYDRQLNFSRFDVGGIYETVDGGELRTHLFSDRGVYRPGEKFHIGMIVRAQDWSKSLNGIRLEADIYDAKSNRVKTEPIVLDQYGFVELSYQTEYSSPTGEWYVNLYLKNPREDYRTLLGSTSVVIREFEPDKTAVTLKLLPEISEGWVHPDALSAKVEAKNLFGTAAQNRTVKSKLYLTPSVPYFKKYNDYAFYQNITRYQNNFDIAVEDTTTDDNGVANLTLPITSFEGNYTAKVLTEVFEPDSGRSVAATASVFVSPNDYLIGAKADGRLDYINKGSTRILNFIAVDAKLTPIDLPDLTLVKMEQKYLSVLVKQPSGVYKYESKRKDIVVSETPFSIDNASSNYVINQDEPGNYLLKIKNKNGYVVYQTTYSVAGTANVTRDLDRNAELELKINDNQYKAGDNIEVSITAPYVGSGIITIERDKVYAWKWFKTTTTSSVQTITVPEGIDGNAYINVQFIRDPSSDEIFMSPLSYAVVPFKISNDKFDDHIKLTAPEKLKPGQILPITIQTTSPQRVVIFAIDEGILQVSGYKLKNPLNEFLRKKALSVRTAQILDLILPEYNRLLSLSAPGGDSADEALNSLSAHLNPFKRKVDEPVAYWSGIMDVDGTKTVDYTVPDYFNGKIRIMAISVGKQTMGHAQTTSTVRNDFVLSPNIPYFVAPNDEFEISLSVANNLEDMTDQAVPITVTLTATPQLAILDEATKVINLSPMKEGTLNFKLRATDNLGSGDLRFTATYQNKVVERKVSTSVRPAAQYRLKTTMGRMDGSTQTISAMRDMYAPFSERTASAAYSPFVLSKGLATYLANYPHYCSEQIVSRAMPLLISSKYPQLQLVKDNNITLEALFQTLQARQNNEGAIGLWYSTYNVDPFITLYATNFMLEAQDAGQAIPTNMLKNANNYIKQIAASTRTDQYGLRLRAYAIYLLSRQNQVTTSYLASIMADLNDSRSKWWQTDVTALYLAASYQMLKMDKEANKLFKPVWNSLSTAYDNAWWNHNYYDPLVMDASKIYLITKHFADKASAIPPQALENMVLMLQQERYTTQSSAMTMLALDSYSTSLDTAKLTADDLTITAQLNTPQQGKQQLIAKLNGLLAKGEFAAETRSITFNNLANLPAWYQVSEQGFDKTAQQQPITKGLEIYREFTNDKGQVVNQVMLGDKVNVTLHVRTLSKEGATNIAIVDLLPGGFEVVQQPLNSPENHNAKDSDDYNGEAYYEDEESGESWISPIAVGDYTWYPEYTDVREDRVIIYGSTANDTTQTFIYQIKATNVGEYTVPSAFGEAMYDRDIQAVSKGGDKITVIARN</sequence>
<name>A0A495RJC9_9GAMM</name>
<dbReference type="InterPro" id="IPR041203">
    <property type="entry name" value="Bact_A2M_MG5"/>
</dbReference>
<keyword evidence="3" id="KW-0812">Transmembrane</keyword>
<dbReference type="Pfam" id="PF00207">
    <property type="entry name" value="A2M"/>
    <property type="match status" value="1"/>
</dbReference>
<dbReference type="SUPFAM" id="SSF48239">
    <property type="entry name" value="Terpenoid cyclases/Protein prenyltransferases"/>
    <property type="match status" value="1"/>
</dbReference>
<dbReference type="InterPro" id="IPR041246">
    <property type="entry name" value="Bact_MG10"/>
</dbReference>
<dbReference type="PANTHER" id="PTHR40094">
    <property type="entry name" value="ALPHA-2-MACROGLOBULIN HOMOLOG"/>
    <property type="match status" value="1"/>
</dbReference>
<evidence type="ECO:0000313" key="6">
    <source>
        <dbReference type="EMBL" id="RKS87479.1"/>
    </source>
</evidence>
<dbReference type="Pfam" id="PF11974">
    <property type="entry name" value="bMG3"/>
    <property type="match status" value="1"/>
</dbReference>
<dbReference type="InterPro" id="IPR051802">
    <property type="entry name" value="YfhM-like"/>
</dbReference>
<organism evidence="6 7">
    <name type="scientific">Orbus hercynius</name>
    <dbReference type="NCBI Taxonomy" id="593135"/>
    <lineage>
        <taxon>Bacteria</taxon>
        <taxon>Pseudomonadati</taxon>
        <taxon>Pseudomonadota</taxon>
        <taxon>Gammaproteobacteria</taxon>
        <taxon>Orbales</taxon>
        <taxon>Orbaceae</taxon>
        <taxon>Orbus</taxon>
    </lineage>
</organism>
<evidence type="ECO:0000256" key="2">
    <source>
        <dbReference type="ARBA" id="ARBA00022729"/>
    </source>
</evidence>
<dbReference type="CDD" id="cd02891">
    <property type="entry name" value="A2M_like"/>
    <property type="match status" value="1"/>
</dbReference>
<evidence type="ECO:0000259" key="4">
    <source>
        <dbReference type="SMART" id="SM01359"/>
    </source>
</evidence>
<evidence type="ECO:0000313" key="7">
    <source>
        <dbReference type="Proteomes" id="UP000278542"/>
    </source>
</evidence>
<dbReference type="Gene3D" id="2.60.40.3710">
    <property type="match status" value="1"/>
</dbReference>
<dbReference type="InterPro" id="IPR008930">
    <property type="entry name" value="Terpenoid_cyclase/PrenylTrfase"/>
</dbReference>
<evidence type="ECO:0000256" key="3">
    <source>
        <dbReference type="SAM" id="Phobius"/>
    </source>
</evidence>
<dbReference type="Proteomes" id="UP000278542">
    <property type="component" value="Unassembled WGS sequence"/>
</dbReference>
<feature type="domain" description="Alpha-2-macroglobulin bait region" evidence="4">
    <location>
        <begin position="1080"/>
        <end position="1219"/>
    </location>
</feature>
<keyword evidence="2" id="KW-0732">Signal</keyword>
<comment type="caution">
    <text evidence="6">The sequence shown here is derived from an EMBL/GenBank/DDBJ whole genome shotgun (WGS) entry which is preliminary data.</text>
</comment>
<evidence type="ECO:0000256" key="1">
    <source>
        <dbReference type="ARBA" id="ARBA00010556"/>
    </source>
</evidence>
<dbReference type="PANTHER" id="PTHR40094:SF1">
    <property type="entry name" value="UBIQUITIN DOMAIN-CONTAINING PROTEIN"/>
    <property type="match status" value="1"/>
</dbReference>
<dbReference type="GO" id="GO:0004866">
    <property type="term" value="F:endopeptidase inhibitor activity"/>
    <property type="evidence" value="ECO:0007669"/>
    <property type="project" value="InterPro"/>
</dbReference>
<dbReference type="Pfam" id="PF07703">
    <property type="entry name" value="A2M_BRD"/>
    <property type="match status" value="1"/>
</dbReference>
<protein>
    <recommendedName>
        <fullName evidence="8">Alpha-2-macroglobulin family protein</fullName>
    </recommendedName>
</protein>
<dbReference type="InterPro" id="IPR001599">
    <property type="entry name" value="Macroglobln_a2"/>
</dbReference>
<keyword evidence="3" id="KW-0472">Membrane</keyword>
<dbReference type="InterPro" id="IPR021868">
    <property type="entry name" value="Alpha_2_Macroglob_MG3"/>
</dbReference>
<feature type="transmembrane region" description="Helical" evidence="3">
    <location>
        <begin position="74"/>
        <end position="94"/>
    </location>
</feature>
<feature type="transmembrane region" description="Helical" evidence="3">
    <location>
        <begin position="12"/>
        <end position="33"/>
    </location>
</feature>
<reference evidence="6 7" key="1">
    <citation type="submission" date="2018-10" db="EMBL/GenBank/DDBJ databases">
        <title>Genomic Encyclopedia of Type Strains, Phase IV (KMG-IV): sequencing the most valuable type-strain genomes for metagenomic binning, comparative biology and taxonomic classification.</title>
        <authorList>
            <person name="Goeker M."/>
        </authorList>
    </citation>
    <scope>NUCLEOTIDE SEQUENCE [LARGE SCALE GENOMIC DNA]</scope>
    <source>
        <strain evidence="6 7">DSM 22228</strain>
    </source>
</reference>
<dbReference type="SMART" id="SM01360">
    <property type="entry name" value="A2M"/>
    <property type="match status" value="1"/>
</dbReference>
<dbReference type="Gene3D" id="1.50.10.20">
    <property type="match status" value="1"/>
</dbReference>
<dbReference type="Pfam" id="PF17973">
    <property type="entry name" value="bMG10"/>
    <property type="match status" value="1"/>
</dbReference>
<evidence type="ECO:0000259" key="5">
    <source>
        <dbReference type="SMART" id="SM01360"/>
    </source>
</evidence>
<proteinExistence type="inferred from homology"/>
<gene>
    <name evidence="6" type="ORF">DES39_0713</name>
</gene>
<dbReference type="Pfam" id="PF17972">
    <property type="entry name" value="bMG5"/>
    <property type="match status" value="1"/>
</dbReference>
<feature type="domain" description="Alpha-2-macroglobulin" evidence="5">
    <location>
        <begin position="1288"/>
        <end position="1380"/>
    </location>
</feature>
<keyword evidence="7" id="KW-1185">Reference proteome</keyword>
<evidence type="ECO:0008006" key="8">
    <source>
        <dbReference type="Google" id="ProtNLM"/>
    </source>
</evidence>
<dbReference type="Pfam" id="PF01835">
    <property type="entry name" value="MG2"/>
    <property type="match status" value="1"/>
</dbReference>
<keyword evidence="3" id="KW-1133">Transmembrane helix</keyword>
<accession>A0A495RJC9</accession>
<dbReference type="InterPro" id="IPR002890">
    <property type="entry name" value="MG2"/>
</dbReference>